<evidence type="ECO:0000313" key="5">
    <source>
        <dbReference type="EMBL" id="KAK4448532.1"/>
    </source>
</evidence>
<feature type="domain" description="DNA/RNA-binding" evidence="3">
    <location>
        <begin position="230"/>
        <end position="514"/>
    </location>
</feature>
<keyword evidence="1" id="KW-0866">Nonsense-mediated mRNA decay</keyword>
<sequence length="1058" mass="115253">MAAPAKTVSGTISVPAAATAPAGATATEPTDPKMIFDQKWRLAGKLRVTIEKDLGKIQSAGPDVDAVMAGFNKVEERLAQYRLCSLEMIIMDIRAASAKERQVEQLLWQTHVNVTKVYRKVIARLQGPNLVVSKRKVEKQYVGFLMTSLSFYKTYLQRFCGPYKLRELGRVTRKVKFDNLPGASVTPVKDTEPEILEQINASFHRTLIYLGDLSRYRTLVRSKDRSFDTALIYYALANEMIPESGVGYHQCAMIYSETKNHLEIVYNLYRCIACERPAPLARQNLEHEFRDILQPVGGGAKDSHEAMVKWFVKLHANYYQGEEFAGRRELEDEVDHRLAMALKTGGEAGIDNILLKMVLTNITAYDAGQAAIKAEWTAEKSQTCQFVLQLNTRTIYTISKQLAKELEDYVQQKPLEVLQAASATGEESSSKFTPAFYRILPLFRVYMTWLLYYAKDLNDYRSYLEPHYVQMCKSLAHTLSLVFGLLSTMTLETSTNGWLFPEDEETIGMKCLNGPGLYDGCQLRVDGLGKKPKPPAHEVPDADRTTDTAAYLRMVDAVLCGIRLDADTLLPIVYSDKSRVFSYEEGVKGQKAALSSPPAEMQASAKIGVAASTASPNAPVAIPQEPAPAPSVVIPTAVTDSEDFSDDNEFYQPAAPAAQHSRGANRQNTAAPGMAPPAAVSEFPIENQLYQILNDFLVPPERSVSQSNRHQEETSSGMGSRTADEVFGVAAAPTSPAPGSANSKTFPSLPWHYFVPTAPAESALRDKGAIRSPSHGWDSRPSSSGSPRDASFAAKESRVSPRNLARRSASHATSPYAYQGPQDWAAQTALANQALRERTLQTQNDQTRSDVSPGQALHSKKSSSLASPSGAWQQSPSHIPATTGHPTSNLAFSSGGFSAVDSSLPPVNSPWGVPMAQVQAYEYQNVTSTAGSHSHPSAAYPGTQQPMQGSVYSPGLPPGFTVPHSMYGNGAGYELSSASAGDQGQGWGFAPEDFVKHAQVNVWRNDYGPRSTGAQQTFDGSNPKAGGNTKIAPAMSTFPHPASGRGVSANWNTKPKPK</sequence>
<reference evidence="5" key="1">
    <citation type="journal article" date="2023" name="Mol. Phylogenet. Evol.">
        <title>Genome-scale phylogeny and comparative genomics of the fungal order Sordariales.</title>
        <authorList>
            <person name="Hensen N."/>
            <person name="Bonometti L."/>
            <person name="Westerberg I."/>
            <person name="Brannstrom I.O."/>
            <person name="Guillou S."/>
            <person name="Cros-Aarteil S."/>
            <person name="Calhoun S."/>
            <person name="Haridas S."/>
            <person name="Kuo A."/>
            <person name="Mondo S."/>
            <person name="Pangilinan J."/>
            <person name="Riley R."/>
            <person name="LaButti K."/>
            <person name="Andreopoulos B."/>
            <person name="Lipzen A."/>
            <person name="Chen C."/>
            <person name="Yan M."/>
            <person name="Daum C."/>
            <person name="Ng V."/>
            <person name="Clum A."/>
            <person name="Steindorff A."/>
            <person name="Ohm R.A."/>
            <person name="Martin F."/>
            <person name="Silar P."/>
            <person name="Natvig D.O."/>
            <person name="Lalanne C."/>
            <person name="Gautier V."/>
            <person name="Ament-Velasquez S.L."/>
            <person name="Kruys A."/>
            <person name="Hutchinson M.I."/>
            <person name="Powell A.J."/>
            <person name="Barry K."/>
            <person name="Miller A.N."/>
            <person name="Grigoriev I.V."/>
            <person name="Debuchy R."/>
            <person name="Gladieux P."/>
            <person name="Hiltunen Thoren M."/>
            <person name="Johannesson H."/>
        </authorList>
    </citation>
    <scope>NUCLEOTIDE SEQUENCE</scope>
    <source>
        <strain evidence="5">PSN243</strain>
    </source>
</reference>
<dbReference type="PANTHER" id="PTHR15696">
    <property type="entry name" value="SMG-7 SUPPRESSOR WITH MORPHOLOGICAL EFFECT ON GENITALIA PROTEIN 7"/>
    <property type="match status" value="1"/>
</dbReference>
<keyword evidence="6" id="KW-1185">Reference proteome</keyword>
<comment type="function">
    <text evidence="1">Plays a role in nonsense-mediated mRNA decay.</text>
</comment>
<feature type="region of interest" description="Disordered" evidence="2">
    <location>
        <begin position="702"/>
        <end position="722"/>
    </location>
</feature>
<accession>A0AAV9GKB7</accession>
<comment type="caution">
    <text evidence="5">The sequence shown here is derived from an EMBL/GenBank/DDBJ whole genome shotgun (WGS) entry which is preliminary data.</text>
</comment>
<dbReference type="InterPro" id="IPR018834">
    <property type="entry name" value="DNA/RNA-bd_Est1-type"/>
</dbReference>
<keyword evidence="1" id="KW-0539">Nucleus</keyword>
<feature type="region of interest" description="Disordered" evidence="2">
    <location>
        <begin position="655"/>
        <end position="675"/>
    </location>
</feature>
<dbReference type="EMBL" id="MU865942">
    <property type="protein sequence ID" value="KAK4448532.1"/>
    <property type="molecule type" value="Genomic_DNA"/>
</dbReference>
<evidence type="ECO:0000259" key="3">
    <source>
        <dbReference type="Pfam" id="PF10373"/>
    </source>
</evidence>
<protein>
    <recommendedName>
        <fullName evidence="1">Nonsense-mediated mRNA decay factor</fullName>
    </recommendedName>
</protein>
<feature type="compositionally biased region" description="Polar residues" evidence="2">
    <location>
        <begin position="1049"/>
        <end position="1058"/>
    </location>
</feature>
<name>A0AAV9GKB7_9PEZI</name>
<evidence type="ECO:0000256" key="1">
    <source>
        <dbReference type="RuleBase" id="RU369098"/>
    </source>
</evidence>
<dbReference type="InterPro" id="IPR011990">
    <property type="entry name" value="TPR-like_helical_dom_sf"/>
</dbReference>
<dbReference type="InterPro" id="IPR019458">
    <property type="entry name" value="Est1-like_N"/>
</dbReference>
<dbReference type="Pfam" id="PF10374">
    <property type="entry name" value="EST1"/>
    <property type="match status" value="1"/>
</dbReference>
<organism evidence="5 6">
    <name type="scientific">Podospora aff. communis PSN243</name>
    <dbReference type="NCBI Taxonomy" id="3040156"/>
    <lineage>
        <taxon>Eukaryota</taxon>
        <taxon>Fungi</taxon>
        <taxon>Dikarya</taxon>
        <taxon>Ascomycota</taxon>
        <taxon>Pezizomycotina</taxon>
        <taxon>Sordariomycetes</taxon>
        <taxon>Sordariomycetidae</taxon>
        <taxon>Sordariales</taxon>
        <taxon>Podosporaceae</taxon>
        <taxon>Podospora</taxon>
    </lineage>
</organism>
<proteinExistence type="predicted"/>
<gene>
    <name evidence="5" type="ORF">QBC34DRAFT_381094</name>
</gene>
<dbReference type="GO" id="GO:0000184">
    <property type="term" value="P:nuclear-transcribed mRNA catabolic process, nonsense-mediated decay"/>
    <property type="evidence" value="ECO:0007669"/>
    <property type="project" value="UniProtKB-KW"/>
</dbReference>
<dbReference type="AlphaFoldDB" id="A0AAV9GKB7"/>
<evidence type="ECO:0000256" key="2">
    <source>
        <dbReference type="SAM" id="MobiDB-lite"/>
    </source>
</evidence>
<dbReference type="Pfam" id="PF10373">
    <property type="entry name" value="EST1_DNA_bind"/>
    <property type="match status" value="1"/>
</dbReference>
<dbReference type="Gene3D" id="1.25.40.10">
    <property type="entry name" value="Tetratricopeptide repeat domain"/>
    <property type="match status" value="1"/>
</dbReference>
<evidence type="ECO:0000259" key="4">
    <source>
        <dbReference type="Pfam" id="PF10374"/>
    </source>
</evidence>
<dbReference type="Proteomes" id="UP001321760">
    <property type="component" value="Unassembled WGS sequence"/>
</dbReference>
<dbReference type="GO" id="GO:0005634">
    <property type="term" value="C:nucleus"/>
    <property type="evidence" value="ECO:0007669"/>
    <property type="project" value="UniProtKB-SubCell"/>
</dbReference>
<reference evidence="5" key="2">
    <citation type="submission" date="2023-05" db="EMBL/GenBank/DDBJ databases">
        <authorList>
            <consortium name="Lawrence Berkeley National Laboratory"/>
            <person name="Steindorff A."/>
            <person name="Hensen N."/>
            <person name="Bonometti L."/>
            <person name="Westerberg I."/>
            <person name="Brannstrom I.O."/>
            <person name="Guillou S."/>
            <person name="Cros-Aarteil S."/>
            <person name="Calhoun S."/>
            <person name="Haridas S."/>
            <person name="Kuo A."/>
            <person name="Mondo S."/>
            <person name="Pangilinan J."/>
            <person name="Riley R."/>
            <person name="Labutti K."/>
            <person name="Andreopoulos B."/>
            <person name="Lipzen A."/>
            <person name="Chen C."/>
            <person name="Yanf M."/>
            <person name="Daum C."/>
            <person name="Ng V."/>
            <person name="Clum A."/>
            <person name="Ohm R."/>
            <person name="Martin F."/>
            <person name="Silar P."/>
            <person name="Natvig D."/>
            <person name="Lalanne C."/>
            <person name="Gautier V."/>
            <person name="Ament-Velasquez S.L."/>
            <person name="Kruys A."/>
            <person name="Hutchinson M.I."/>
            <person name="Powell A.J."/>
            <person name="Barry K."/>
            <person name="Miller A.N."/>
            <person name="Grigoriev I.V."/>
            <person name="Debuchy R."/>
            <person name="Gladieux P."/>
            <person name="Thoren M.H."/>
            <person name="Johannesson H."/>
        </authorList>
    </citation>
    <scope>NUCLEOTIDE SEQUENCE</scope>
    <source>
        <strain evidence="5">PSN243</strain>
    </source>
</reference>
<dbReference type="PANTHER" id="PTHR15696:SF36">
    <property type="entry name" value="NONSENSE-MEDIATED MRNA DECAY FACTOR"/>
    <property type="match status" value="1"/>
</dbReference>
<evidence type="ECO:0000313" key="6">
    <source>
        <dbReference type="Proteomes" id="UP001321760"/>
    </source>
</evidence>
<feature type="region of interest" description="Disordered" evidence="2">
    <location>
        <begin position="840"/>
        <end position="890"/>
    </location>
</feature>
<dbReference type="SUPFAM" id="SSF48452">
    <property type="entry name" value="TPR-like"/>
    <property type="match status" value="1"/>
</dbReference>
<comment type="subcellular location">
    <subcellularLocation>
        <location evidence="1">Nucleus</location>
    </subcellularLocation>
</comment>
<feature type="domain" description="Telomerase activating protein Est1-like N-terminal" evidence="4">
    <location>
        <begin position="102"/>
        <end position="220"/>
    </location>
</feature>
<dbReference type="InterPro" id="IPR045153">
    <property type="entry name" value="Est1/Ebs1-like"/>
</dbReference>
<feature type="region of interest" description="Disordered" evidence="2">
    <location>
        <begin position="769"/>
        <end position="820"/>
    </location>
</feature>
<feature type="compositionally biased region" description="Polar residues" evidence="2">
    <location>
        <begin position="840"/>
        <end position="852"/>
    </location>
</feature>
<feature type="compositionally biased region" description="Polar residues" evidence="2">
    <location>
        <begin position="703"/>
        <end position="719"/>
    </location>
</feature>
<feature type="region of interest" description="Disordered" evidence="2">
    <location>
        <begin position="1014"/>
        <end position="1058"/>
    </location>
</feature>
<feature type="compositionally biased region" description="Low complexity" evidence="2">
    <location>
        <begin position="772"/>
        <end position="791"/>
    </location>
</feature>